<dbReference type="PANTHER" id="PTHR33375:SF1">
    <property type="entry name" value="CHROMOSOME-PARTITIONING PROTEIN PARB-RELATED"/>
    <property type="match status" value="1"/>
</dbReference>
<dbReference type="SMART" id="SM00470">
    <property type="entry name" value="ParB"/>
    <property type="match status" value="1"/>
</dbReference>
<dbReference type="InterPro" id="IPR050336">
    <property type="entry name" value="Chromosome_partition/occlusion"/>
</dbReference>
<dbReference type="InterPro" id="IPR036086">
    <property type="entry name" value="ParB/Sulfiredoxin_sf"/>
</dbReference>
<dbReference type="InterPro" id="IPR003115">
    <property type="entry name" value="ParB_N"/>
</dbReference>
<comment type="similarity">
    <text evidence="1">Belongs to the ParB family.</text>
</comment>
<evidence type="ECO:0000256" key="1">
    <source>
        <dbReference type="ARBA" id="ARBA00006295"/>
    </source>
</evidence>
<protein>
    <submittedName>
        <fullName evidence="4">Chromosome (Plasmid) partitioning protein ParB / Stage 0 sporulation protein J</fullName>
    </submittedName>
</protein>
<gene>
    <name evidence="4" type="ORF">FRUB_04886</name>
</gene>
<dbReference type="Proteomes" id="UP000214646">
    <property type="component" value="Unassembled WGS sequence"/>
</dbReference>
<dbReference type="GO" id="GO:0007059">
    <property type="term" value="P:chromosome segregation"/>
    <property type="evidence" value="ECO:0007669"/>
    <property type="project" value="UniProtKB-KW"/>
</dbReference>
<dbReference type="Pfam" id="PF17762">
    <property type="entry name" value="HTH_ParB"/>
    <property type="match status" value="1"/>
</dbReference>
<dbReference type="Gene3D" id="1.10.10.2830">
    <property type="match status" value="1"/>
</dbReference>
<organism evidence="4 5">
    <name type="scientific">Fimbriiglobus ruber</name>
    <dbReference type="NCBI Taxonomy" id="1908690"/>
    <lineage>
        <taxon>Bacteria</taxon>
        <taxon>Pseudomonadati</taxon>
        <taxon>Planctomycetota</taxon>
        <taxon>Planctomycetia</taxon>
        <taxon>Gemmatales</taxon>
        <taxon>Gemmataceae</taxon>
        <taxon>Fimbriiglobus</taxon>
    </lineage>
</organism>
<dbReference type="GO" id="GO:0045881">
    <property type="term" value="P:positive regulation of sporulation resulting in formation of a cellular spore"/>
    <property type="evidence" value="ECO:0007669"/>
    <property type="project" value="TreeGrafter"/>
</dbReference>
<comment type="caution">
    <text evidence="4">The sequence shown here is derived from an EMBL/GenBank/DDBJ whole genome shotgun (WGS) entry which is preliminary data.</text>
</comment>
<dbReference type="InterPro" id="IPR041468">
    <property type="entry name" value="HTH_ParB/Spo0J"/>
</dbReference>
<keyword evidence="2" id="KW-0159">Chromosome partition</keyword>
<dbReference type="PANTHER" id="PTHR33375">
    <property type="entry name" value="CHROMOSOME-PARTITIONING PROTEIN PARB-RELATED"/>
    <property type="match status" value="1"/>
</dbReference>
<evidence type="ECO:0000313" key="4">
    <source>
        <dbReference type="EMBL" id="OWK40994.1"/>
    </source>
</evidence>
<proteinExistence type="inferred from homology"/>
<sequence length="285" mass="30542">MRTTGTKSRPDRQEITVVQTRRILTTLIDPNPANARRFFDDAGLAELAASLIQGQRVPGLVYAVGDRFTLLDGERRWRAARRAGLPDLLCCVLDKAPTAVELLLAQLAIDAHNVHLTPMERARLYADVMRETGLTATQLHEREGVSPATVTKYLSVFKCVPAVQDALAAGRIGITDVYTISLAPAGEQPALLAYKLAGATREAVGRARRTPCDTPTPAARVNRVKCQLPSGVAVVVSGEAISLDDILASLAEIAREAKRAKADGLDAKTFQAVLRDKARAGGGES</sequence>
<evidence type="ECO:0000313" key="5">
    <source>
        <dbReference type="Proteomes" id="UP000214646"/>
    </source>
</evidence>
<name>A0A225DMY3_9BACT</name>
<dbReference type="GO" id="GO:0003677">
    <property type="term" value="F:DNA binding"/>
    <property type="evidence" value="ECO:0007669"/>
    <property type="project" value="InterPro"/>
</dbReference>
<dbReference type="SUPFAM" id="SSF109709">
    <property type="entry name" value="KorB DNA-binding domain-like"/>
    <property type="match status" value="1"/>
</dbReference>
<dbReference type="EMBL" id="NIDE01000007">
    <property type="protein sequence ID" value="OWK40994.1"/>
    <property type="molecule type" value="Genomic_DNA"/>
</dbReference>
<accession>A0A225DMY3</accession>
<dbReference type="GO" id="GO:0005694">
    <property type="term" value="C:chromosome"/>
    <property type="evidence" value="ECO:0007669"/>
    <property type="project" value="TreeGrafter"/>
</dbReference>
<reference evidence="5" key="1">
    <citation type="submission" date="2017-06" db="EMBL/GenBank/DDBJ databases">
        <title>Genome analysis of Fimbriiglobus ruber SP5, the first member of the order Planctomycetales with confirmed chitinolytic capability.</title>
        <authorList>
            <person name="Ravin N.V."/>
            <person name="Rakitin A.L."/>
            <person name="Ivanova A.A."/>
            <person name="Beletsky A.V."/>
            <person name="Kulichevskaya I.S."/>
            <person name="Mardanov A.V."/>
            <person name="Dedysh S.N."/>
        </authorList>
    </citation>
    <scope>NUCLEOTIDE SEQUENCE [LARGE SCALE GENOMIC DNA]</scope>
    <source>
        <strain evidence="5">SP5</strain>
    </source>
</reference>
<dbReference type="AlphaFoldDB" id="A0A225DMY3"/>
<dbReference type="NCBIfam" id="TIGR00180">
    <property type="entry name" value="parB_part"/>
    <property type="match status" value="1"/>
</dbReference>
<dbReference type="InterPro" id="IPR004437">
    <property type="entry name" value="ParB/RepB/Spo0J"/>
</dbReference>
<evidence type="ECO:0000256" key="2">
    <source>
        <dbReference type="ARBA" id="ARBA00022829"/>
    </source>
</evidence>
<evidence type="ECO:0000259" key="3">
    <source>
        <dbReference type="SMART" id="SM00470"/>
    </source>
</evidence>
<feature type="domain" description="ParB-like N-terminal" evidence="3">
    <location>
        <begin position="21"/>
        <end position="109"/>
    </location>
</feature>
<keyword evidence="5" id="KW-1185">Reference proteome</keyword>
<dbReference type="Pfam" id="PF02195">
    <property type="entry name" value="ParB_N"/>
    <property type="match status" value="1"/>
</dbReference>
<dbReference type="Gene3D" id="3.90.1530.30">
    <property type="match status" value="1"/>
</dbReference>
<dbReference type="SUPFAM" id="SSF110849">
    <property type="entry name" value="ParB/Sulfiredoxin"/>
    <property type="match status" value="1"/>
</dbReference>